<proteinExistence type="predicted"/>
<sequence>MAKNNSTNPNRRKKPLQNLNNRTRTFVQKQAKKAPRVGKAIKDVANVAKAGAQLNPGQFGEMAVNTYQQSRKGNYPLSGTYNVTEAIVSGVGESAVVSSNNLMQLWKDVGIGKPEQGRSTSGTYSDPSFTANRDRRQGPTNSNQSNPSTNMPNRKRGGDADSSHPSSQYSGDASSAPINPFNSSVLTGSPIKLNSYIDKQYQMNPYQDQVTDIGNTDADNSSQFKRTHVNVIDTTNGALFNFEGNSRMKVSFNRIFQDLRQEIVAEINANQFTDKVFTKVNFDSYIKTVSEAWALLAELQTRKGFESSYAEQNLILRGISNSMAGNVSLLVAISSLETILKKFALPIKLIEYYKWLAQVYKCTPVEGGKHYIQASPYMISSLHQARGGLDDWTDLIIKLEDITDALYSSSTFSTSSNTGNWFTLSQYLVKYTSTGNFTDIGNCMSYCTQPVYDVNANAIWDNCVSYQGVSVGTSMFGRLSIPNNEDAMVAFPHDEDCVPAYITSHLLPLWANTDFTTGSGQTGGFPFYGTYMKDVASIPAADRPTWQPESNNVILFTSGNSWSVDVVNESWDYITDHIWTVQYSSTGDRTAMNMPKGMNTRYYSPSYTNTTTASVNLMYDMFGIPLDFG</sequence>
<protein>
    <submittedName>
        <fullName evidence="2">Uncharacterized protein</fullName>
    </submittedName>
</protein>
<comment type="caution">
    <text evidence="2">The sequence shown here is derived from an EMBL/GenBank/DDBJ whole genome shotgun (WGS) entry which is preliminary data.</text>
</comment>
<feature type="compositionally biased region" description="Polar residues" evidence="1">
    <location>
        <begin position="117"/>
        <end position="131"/>
    </location>
</feature>
<evidence type="ECO:0000313" key="2">
    <source>
        <dbReference type="EMBL" id="GBH22588.1"/>
    </source>
</evidence>
<feature type="compositionally biased region" description="Low complexity" evidence="1">
    <location>
        <begin position="139"/>
        <end position="152"/>
    </location>
</feature>
<feature type="compositionally biased region" description="Polar residues" evidence="1">
    <location>
        <begin position="17"/>
        <end position="28"/>
    </location>
</feature>
<reference evidence="2" key="1">
    <citation type="submission" date="2017-04" db="EMBL/GenBank/DDBJ databases">
        <title>Unveiling RNA virosphere associated with marine microorganisms.</title>
        <authorList>
            <person name="Urayama S."/>
            <person name="Takaki Y."/>
            <person name="Nishi S."/>
            <person name="Yoshida Y."/>
            <person name="Deguchi S."/>
            <person name="Takai K."/>
            <person name="Nunoura T."/>
        </authorList>
    </citation>
    <scope>NUCLEOTIDE SEQUENCE</scope>
</reference>
<dbReference type="EMBL" id="BDQC01000179">
    <property type="protein sequence ID" value="GBH22588.1"/>
    <property type="molecule type" value="Genomic_RNA"/>
</dbReference>
<evidence type="ECO:0000256" key="1">
    <source>
        <dbReference type="SAM" id="MobiDB-lite"/>
    </source>
</evidence>
<dbReference type="EMBL" id="BDQB01000276">
    <property type="protein sequence ID" value="GBH22415.1"/>
    <property type="molecule type" value="Genomic_RNA"/>
</dbReference>
<feature type="compositionally biased region" description="Polar residues" evidence="1">
    <location>
        <begin position="163"/>
        <end position="176"/>
    </location>
</feature>
<accession>A0A2V0RIM2</accession>
<dbReference type="AlphaFoldDB" id="A0A2V0RIM2"/>
<name>A0A2V0RIM2_9ZZZZ</name>
<organism evidence="2">
    <name type="scientific">viral metagenome</name>
    <dbReference type="NCBI Taxonomy" id="1070528"/>
    <lineage>
        <taxon>unclassified sequences</taxon>
        <taxon>metagenomes</taxon>
        <taxon>organismal metagenomes</taxon>
    </lineage>
</organism>
<feature type="region of interest" description="Disordered" evidence="1">
    <location>
        <begin position="1"/>
        <end position="34"/>
    </location>
</feature>
<feature type="region of interest" description="Disordered" evidence="1">
    <location>
        <begin position="112"/>
        <end position="176"/>
    </location>
</feature>